<keyword evidence="2" id="KW-0540">Nuclease</keyword>
<dbReference type="SUPFAM" id="SSF52113">
    <property type="entry name" value="BRCT domain"/>
    <property type="match status" value="1"/>
</dbReference>
<keyword evidence="3" id="KW-1185">Reference proteome</keyword>
<dbReference type="RefSeq" id="WP_271889034.1">
    <property type="nucleotide sequence ID" value="NZ_JAQBIE010000011.1"/>
</dbReference>
<dbReference type="EMBL" id="JAQBIE010000011">
    <property type="protein sequence ID" value="MDB6177920.1"/>
    <property type="molecule type" value="Genomic_DNA"/>
</dbReference>
<reference evidence="2" key="1">
    <citation type="submission" date="2022-12" db="EMBL/GenBank/DDBJ databases">
        <title>Paracoccus onchidii sp. nov., isolated from a marine invertebrate from the South China Sea.</title>
        <authorList>
            <person name="Xu S."/>
            <person name="Liu Z."/>
            <person name="Xu Y."/>
        </authorList>
    </citation>
    <scope>NUCLEOTIDE SEQUENCE</scope>
    <source>
        <strain evidence="2">Z330</strain>
    </source>
</reference>
<dbReference type="InterPro" id="IPR013520">
    <property type="entry name" value="Ribonucl_H"/>
</dbReference>
<feature type="domain" description="Exonuclease" evidence="1">
    <location>
        <begin position="36"/>
        <end position="201"/>
    </location>
</feature>
<dbReference type="Gene3D" id="3.30.420.10">
    <property type="entry name" value="Ribonuclease H-like superfamily/Ribonuclease H"/>
    <property type="match status" value="1"/>
</dbReference>
<dbReference type="InterPro" id="IPR036397">
    <property type="entry name" value="RNaseH_sf"/>
</dbReference>
<protein>
    <submittedName>
        <fullName evidence="2">Exonuclease domain-containing protein</fullName>
    </submittedName>
</protein>
<proteinExistence type="predicted"/>
<dbReference type="Pfam" id="PF00929">
    <property type="entry name" value="RNase_T"/>
    <property type="match status" value="1"/>
</dbReference>
<dbReference type="InterPro" id="IPR036420">
    <property type="entry name" value="BRCT_dom_sf"/>
</dbReference>
<sequence>MFGLFKKKKIGATAIEAYAAKRRSNYDLDFLGTSYKFVAVDVETANENSHSICQIGLALVDHDNTIRTYSCFVNPRENFARFNIDLHGINHRKVAGAPAFPEIFGTLSDFLNRHILIQHSTFDRGAFNGACDLAAIEKIKSQWIDSVQIARRAWPEFKGNGGHGLANLKNELRLDFDHHDAGEDARAAAQVVLLAEERLGVAFDSILTRNPTKRSYPKRVSIPGNEAGPLHGKTVCFTGKLGMSRDEAAQIAAQSGLTVRTGVSKKLNILVVGDQDLEVLNGHDKSSKHRKAEELIADGQPIQILGETEFHALVSG</sequence>
<dbReference type="InterPro" id="IPR001357">
    <property type="entry name" value="BRCT_dom"/>
</dbReference>
<evidence type="ECO:0000313" key="2">
    <source>
        <dbReference type="EMBL" id="MDB6177920.1"/>
    </source>
</evidence>
<name>A0ABT4ZF20_9RHOB</name>
<dbReference type="PANTHER" id="PTHR30231:SF42">
    <property type="entry name" value="EXONUCLEASE"/>
    <property type="match status" value="1"/>
</dbReference>
<accession>A0ABT4ZF20</accession>
<dbReference type="InterPro" id="IPR012337">
    <property type="entry name" value="RNaseH-like_sf"/>
</dbReference>
<evidence type="ECO:0000313" key="3">
    <source>
        <dbReference type="Proteomes" id="UP001165641"/>
    </source>
</evidence>
<comment type="caution">
    <text evidence="2">The sequence shown here is derived from an EMBL/GenBank/DDBJ whole genome shotgun (WGS) entry which is preliminary data.</text>
</comment>
<dbReference type="CDD" id="cd06130">
    <property type="entry name" value="DNA_pol_III_epsilon_like"/>
    <property type="match status" value="1"/>
</dbReference>
<dbReference type="CDD" id="cd17748">
    <property type="entry name" value="BRCT_DNA_ligase_like"/>
    <property type="match status" value="1"/>
</dbReference>
<dbReference type="GO" id="GO:0004527">
    <property type="term" value="F:exonuclease activity"/>
    <property type="evidence" value="ECO:0007669"/>
    <property type="project" value="UniProtKB-KW"/>
</dbReference>
<dbReference type="SUPFAM" id="SSF53098">
    <property type="entry name" value="Ribonuclease H-like"/>
    <property type="match status" value="1"/>
</dbReference>
<keyword evidence="2" id="KW-0269">Exonuclease</keyword>
<evidence type="ECO:0000259" key="1">
    <source>
        <dbReference type="SMART" id="SM00479"/>
    </source>
</evidence>
<keyword evidence="2" id="KW-0378">Hydrolase</keyword>
<gene>
    <name evidence="2" type="ORF">PAF17_10450</name>
</gene>
<dbReference type="SMART" id="SM00479">
    <property type="entry name" value="EXOIII"/>
    <property type="match status" value="1"/>
</dbReference>
<dbReference type="Pfam" id="PF00533">
    <property type="entry name" value="BRCT"/>
    <property type="match status" value="1"/>
</dbReference>
<dbReference type="Proteomes" id="UP001165641">
    <property type="component" value="Unassembled WGS sequence"/>
</dbReference>
<dbReference type="PANTHER" id="PTHR30231">
    <property type="entry name" value="DNA POLYMERASE III SUBUNIT EPSILON"/>
    <property type="match status" value="1"/>
</dbReference>
<organism evidence="2 3">
    <name type="scientific">Paracoccus onchidii</name>
    <dbReference type="NCBI Taxonomy" id="3017813"/>
    <lineage>
        <taxon>Bacteria</taxon>
        <taxon>Pseudomonadati</taxon>
        <taxon>Pseudomonadota</taxon>
        <taxon>Alphaproteobacteria</taxon>
        <taxon>Rhodobacterales</taxon>
        <taxon>Paracoccaceae</taxon>
        <taxon>Paracoccus</taxon>
    </lineage>
</organism>
<dbReference type="Gene3D" id="3.40.50.10190">
    <property type="entry name" value="BRCT domain"/>
    <property type="match status" value="1"/>
</dbReference>